<evidence type="ECO:0000256" key="1">
    <source>
        <dbReference type="SAM" id="MobiDB-lite"/>
    </source>
</evidence>
<comment type="caution">
    <text evidence="2">The sequence shown here is derived from an EMBL/GenBank/DDBJ whole genome shotgun (WGS) entry which is preliminary data.</text>
</comment>
<dbReference type="EMBL" id="BMAC01000051">
    <property type="protein sequence ID" value="GFP82758.1"/>
    <property type="molecule type" value="Genomic_DNA"/>
</dbReference>
<evidence type="ECO:0000313" key="3">
    <source>
        <dbReference type="Proteomes" id="UP000653305"/>
    </source>
</evidence>
<gene>
    <name evidence="2" type="ORF">PHJA_000418900</name>
</gene>
<keyword evidence="3" id="KW-1185">Reference proteome</keyword>
<reference evidence="2" key="1">
    <citation type="submission" date="2020-07" db="EMBL/GenBank/DDBJ databases">
        <title>Ethylene signaling mediates host invasion by parasitic plants.</title>
        <authorList>
            <person name="Yoshida S."/>
        </authorList>
    </citation>
    <scope>NUCLEOTIDE SEQUENCE</scope>
    <source>
        <strain evidence="2">Okayama</strain>
    </source>
</reference>
<sequence length="321" mass="34363">MQAVRGTGQAWAAGLGLLWAGVGPPLLERHISGGQIRRRKKIKEEDGGETRAAGKEPNETGAVIRFADGEIDDGEKRSVDIGAMVDKFCERETGGTAVDEEKGLFIGGEAIGVVCTTPAEENVGHRFWEVCCMASKPDGGEASTDGGRIKPAAPEEDKSENTVGLGDYARQTVAQPPKEGSGVYHQRWEREGLGTTSAEDAAAAVIACESAAAGKRLKAIVGETPWVAEMEKSLSAGDVLTSITLVRSTIGEQAKKCTFFVWIDHPPDALNSRETEELRDRLNACIVESQGLKNRVGEAVRNTRISLLVTLTVICLWLLGY</sequence>
<proteinExistence type="predicted"/>
<dbReference type="AlphaFoldDB" id="A0A830BCE3"/>
<name>A0A830BCE3_9LAMI</name>
<evidence type="ECO:0000313" key="2">
    <source>
        <dbReference type="EMBL" id="GFP82758.1"/>
    </source>
</evidence>
<organism evidence="2 3">
    <name type="scientific">Phtheirospermum japonicum</name>
    <dbReference type="NCBI Taxonomy" id="374723"/>
    <lineage>
        <taxon>Eukaryota</taxon>
        <taxon>Viridiplantae</taxon>
        <taxon>Streptophyta</taxon>
        <taxon>Embryophyta</taxon>
        <taxon>Tracheophyta</taxon>
        <taxon>Spermatophyta</taxon>
        <taxon>Magnoliopsida</taxon>
        <taxon>eudicotyledons</taxon>
        <taxon>Gunneridae</taxon>
        <taxon>Pentapetalae</taxon>
        <taxon>asterids</taxon>
        <taxon>lamiids</taxon>
        <taxon>Lamiales</taxon>
        <taxon>Orobanchaceae</taxon>
        <taxon>Orobanchaceae incertae sedis</taxon>
        <taxon>Phtheirospermum</taxon>
    </lineage>
</organism>
<accession>A0A830BCE3</accession>
<protein>
    <submittedName>
        <fullName evidence="2">Uncharacterized protein</fullName>
    </submittedName>
</protein>
<feature type="region of interest" description="Disordered" evidence="1">
    <location>
        <begin position="138"/>
        <end position="161"/>
    </location>
</feature>
<dbReference type="Proteomes" id="UP000653305">
    <property type="component" value="Unassembled WGS sequence"/>
</dbReference>